<reference evidence="6 7" key="1">
    <citation type="journal article" date="2017" name="ISME J.">
        <title>Energy and carbon metabolisms in a deep terrestrial subsurface fluid microbial community.</title>
        <authorList>
            <person name="Momper L."/>
            <person name="Jungbluth S.P."/>
            <person name="Lee M.D."/>
            <person name="Amend J.P."/>
        </authorList>
    </citation>
    <scope>NUCLEOTIDE SEQUENCE [LARGE SCALE GENOMIC DNA]</scope>
    <source>
        <strain evidence="6">SURF_17</strain>
    </source>
</reference>
<dbReference type="InterPro" id="IPR014027">
    <property type="entry name" value="UDP-Glc/GDP-Man_DH_C"/>
</dbReference>
<dbReference type="SUPFAM" id="SSF48179">
    <property type="entry name" value="6-phosphogluconate dehydrogenase C-terminal domain-like"/>
    <property type="match status" value="1"/>
</dbReference>
<dbReference type="EMBL" id="QZKI01000062">
    <property type="protein sequence ID" value="RJP71099.1"/>
    <property type="molecule type" value="Genomic_DNA"/>
</dbReference>
<organism evidence="6 7">
    <name type="scientific">Candidatus Abyssobacteria bacterium SURF_17</name>
    <dbReference type="NCBI Taxonomy" id="2093361"/>
    <lineage>
        <taxon>Bacteria</taxon>
        <taxon>Pseudomonadati</taxon>
        <taxon>Candidatus Hydrogenedentota</taxon>
        <taxon>Candidatus Abyssobacteria</taxon>
    </lineage>
</organism>
<feature type="domain" description="UDP-glucose/GDP-mannose dehydrogenase C-terminal" evidence="5">
    <location>
        <begin position="308"/>
        <end position="402"/>
    </location>
</feature>
<protein>
    <submittedName>
        <fullName evidence="6">Nucleotide sugar dehydrogenase</fullName>
    </submittedName>
</protein>
<dbReference type="SUPFAM" id="SSF51735">
    <property type="entry name" value="NAD(P)-binding Rossmann-fold domains"/>
    <property type="match status" value="1"/>
</dbReference>
<dbReference type="GO" id="GO:0051287">
    <property type="term" value="F:NAD binding"/>
    <property type="evidence" value="ECO:0007669"/>
    <property type="project" value="InterPro"/>
</dbReference>
<dbReference type="InterPro" id="IPR028359">
    <property type="entry name" value="UDP_ManNAc/GlcNAc_DH"/>
</dbReference>
<comment type="caution">
    <text evidence="6">The sequence shown here is derived from an EMBL/GenBank/DDBJ whole genome shotgun (WGS) entry which is preliminary data.</text>
</comment>
<evidence type="ECO:0000256" key="1">
    <source>
        <dbReference type="ARBA" id="ARBA00006601"/>
    </source>
</evidence>
<dbReference type="PIRSF" id="PIRSF000124">
    <property type="entry name" value="UDPglc_GDPman_dh"/>
    <property type="match status" value="1"/>
</dbReference>
<dbReference type="GO" id="GO:0000271">
    <property type="term" value="P:polysaccharide biosynthetic process"/>
    <property type="evidence" value="ECO:0007669"/>
    <property type="project" value="InterPro"/>
</dbReference>
<evidence type="ECO:0000313" key="6">
    <source>
        <dbReference type="EMBL" id="RJP71099.1"/>
    </source>
</evidence>
<gene>
    <name evidence="6" type="ORF">C4532_08110</name>
</gene>
<dbReference type="SMART" id="SM00984">
    <property type="entry name" value="UDPG_MGDP_dh_C"/>
    <property type="match status" value="1"/>
</dbReference>
<dbReference type="GO" id="GO:0016616">
    <property type="term" value="F:oxidoreductase activity, acting on the CH-OH group of donors, NAD or NADP as acceptor"/>
    <property type="evidence" value="ECO:0007669"/>
    <property type="project" value="InterPro"/>
</dbReference>
<evidence type="ECO:0000256" key="4">
    <source>
        <dbReference type="PIRNR" id="PIRNR000124"/>
    </source>
</evidence>
<dbReference type="GO" id="GO:0016628">
    <property type="term" value="F:oxidoreductase activity, acting on the CH-CH group of donors, NAD or NADP as acceptor"/>
    <property type="evidence" value="ECO:0007669"/>
    <property type="project" value="InterPro"/>
</dbReference>
<name>A0A419EZV9_9BACT</name>
<dbReference type="InterPro" id="IPR036220">
    <property type="entry name" value="UDP-Glc/GDP-Man_DH_C_sf"/>
</dbReference>
<dbReference type="Gene3D" id="3.40.50.720">
    <property type="entry name" value="NAD(P)-binding Rossmann-like Domain"/>
    <property type="match status" value="2"/>
</dbReference>
<keyword evidence="2" id="KW-0560">Oxidoreductase</keyword>
<dbReference type="Proteomes" id="UP000285961">
    <property type="component" value="Unassembled WGS sequence"/>
</dbReference>
<accession>A0A419EZV9</accession>
<dbReference type="Pfam" id="PF00984">
    <property type="entry name" value="UDPG_MGDP_dh"/>
    <property type="match status" value="1"/>
</dbReference>
<keyword evidence="3" id="KW-0520">NAD</keyword>
<dbReference type="AlphaFoldDB" id="A0A419EZV9"/>
<dbReference type="InterPro" id="IPR036291">
    <property type="entry name" value="NAD(P)-bd_dom_sf"/>
</dbReference>
<dbReference type="InterPro" id="IPR001732">
    <property type="entry name" value="UDP-Glc/GDP-Man_DH_N"/>
</dbReference>
<dbReference type="PANTHER" id="PTHR43491">
    <property type="entry name" value="UDP-N-ACETYL-D-MANNOSAMINE DEHYDROGENASE"/>
    <property type="match status" value="1"/>
</dbReference>
<evidence type="ECO:0000256" key="3">
    <source>
        <dbReference type="ARBA" id="ARBA00023027"/>
    </source>
</evidence>
<sequence>MPKKICVLGLGYVGLPTACMFAVQGFTVVGVDVKPGVVETISKGGVHIEEAGLKTMLQAAINSRNLVARAEVEAADAFIIAVPTPLTSDRRADISYVERSARSLVSVLAPGNLVILESTVPPGTTAHLLCQILSESGLKPGADFHVAHSPERVLPGNIFNELVSNDRVIGGLTPECAKAACRLYKTFVQGEIFLTDATTAEMVKLVENTFRDVNIALANELFLLAAENDVNIFEIIALANRHSRVNVHQPGPGVGGHCIPIDPWFIIEKSSEAGKLIKHARTVNDSMPQRIVDLVGEIVGDGSDKKISVWGVAYKGNVDDTRETPAVPIIDGLKNRNYKVGVFDFHVKNFLYELDSLEHAVSDADSILLLADHKEFRYLDPHLIGQRMRRRVVIDTRNCLDPEKWKEAGFEFYLLRKKL</sequence>
<dbReference type="InterPro" id="IPR014026">
    <property type="entry name" value="UDP-Glc/GDP-Man_DH_dimer"/>
</dbReference>
<evidence type="ECO:0000313" key="7">
    <source>
        <dbReference type="Proteomes" id="UP000285961"/>
    </source>
</evidence>
<dbReference type="InterPro" id="IPR017476">
    <property type="entry name" value="UDP-Glc/GDP-Man"/>
</dbReference>
<dbReference type="NCBIfam" id="TIGR03026">
    <property type="entry name" value="NDP-sugDHase"/>
    <property type="match status" value="1"/>
</dbReference>
<evidence type="ECO:0000259" key="5">
    <source>
        <dbReference type="SMART" id="SM00984"/>
    </source>
</evidence>
<evidence type="ECO:0000256" key="2">
    <source>
        <dbReference type="ARBA" id="ARBA00023002"/>
    </source>
</evidence>
<dbReference type="PIRSF" id="PIRSF500136">
    <property type="entry name" value="UDP_ManNAc_DH"/>
    <property type="match status" value="1"/>
</dbReference>
<dbReference type="Pfam" id="PF03721">
    <property type="entry name" value="UDPG_MGDP_dh_N"/>
    <property type="match status" value="1"/>
</dbReference>
<dbReference type="SUPFAM" id="SSF52413">
    <property type="entry name" value="UDP-glucose/GDP-mannose dehydrogenase C-terminal domain"/>
    <property type="match status" value="1"/>
</dbReference>
<proteinExistence type="inferred from homology"/>
<comment type="similarity">
    <text evidence="1 4">Belongs to the UDP-glucose/GDP-mannose dehydrogenase family.</text>
</comment>
<dbReference type="Pfam" id="PF03720">
    <property type="entry name" value="UDPG_MGDP_dh_C"/>
    <property type="match status" value="1"/>
</dbReference>
<dbReference type="PANTHER" id="PTHR43491:SF2">
    <property type="entry name" value="UDP-N-ACETYL-D-MANNOSAMINE DEHYDROGENASE"/>
    <property type="match status" value="1"/>
</dbReference>
<dbReference type="InterPro" id="IPR008927">
    <property type="entry name" value="6-PGluconate_DH-like_C_sf"/>
</dbReference>